<dbReference type="AlphaFoldDB" id="A0A250WYN4"/>
<dbReference type="EMBL" id="BEGY01000014">
    <property type="protein sequence ID" value="GAX75895.1"/>
    <property type="molecule type" value="Genomic_DNA"/>
</dbReference>
<sequence>MSTVYDDAHCWTEEVELGNNRQPMSMFIVKLTNEETAAKKMVCEAMKTPGSTLRDVCRNHKYGLQKVDALEVLKALKEVKAISKFASHVTLVNMSEVAWIWLRTRGWERAAVNLDALRANTTPPLSKHSFRVDESNMRPPTTSCLLASEMNTSVSGASRVVLRFGSQEVGPSGLQQQHNSHYHHQIPPLGLPLVLQPAAAIIEQLQQPIVAVVNKTYEFPATLPPMILPTAERRATYAISTSEATRVLKREVTAYVARAGAAINTERSTRYIGGVQTTTLDKVPNGLKRNISCCCSFKRWNLIY</sequence>
<name>A0A250WYN4_9CHLO</name>
<evidence type="ECO:0000313" key="1">
    <source>
        <dbReference type="EMBL" id="GAX75895.1"/>
    </source>
</evidence>
<keyword evidence="2" id="KW-1185">Reference proteome</keyword>
<comment type="caution">
    <text evidence="1">The sequence shown here is derived from an EMBL/GenBank/DDBJ whole genome shotgun (WGS) entry which is preliminary data.</text>
</comment>
<accession>A0A250WYN4</accession>
<proteinExistence type="predicted"/>
<reference evidence="1 2" key="1">
    <citation type="submission" date="2017-08" db="EMBL/GenBank/DDBJ databases">
        <title>Acidophilic green algal genome provides insights into adaptation to an acidic environment.</title>
        <authorList>
            <person name="Hirooka S."/>
            <person name="Hirose Y."/>
            <person name="Kanesaki Y."/>
            <person name="Higuchi S."/>
            <person name="Fujiwara T."/>
            <person name="Onuma R."/>
            <person name="Era A."/>
            <person name="Ohbayashi R."/>
            <person name="Uzuka A."/>
            <person name="Nozaki H."/>
            <person name="Yoshikawa H."/>
            <person name="Miyagishima S.Y."/>
        </authorList>
    </citation>
    <scope>NUCLEOTIDE SEQUENCE [LARGE SCALE GENOMIC DNA]</scope>
    <source>
        <strain evidence="1 2">NIES-2499</strain>
    </source>
</reference>
<gene>
    <name evidence="1" type="ORF">CEUSTIGMA_g3338.t1</name>
</gene>
<dbReference type="Proteomes" id="UP000232323">
    <property type="component" value="Unassembled WGS sequence"/>
</dbReference>
<organism evidence="1 2">
    <name type="scientific">Chlamydomonas eustigma</name>
    <dbReference type="NCBI Taxonomy" id="1157962"/>
    <lineage>
        <taxon>Eukaryota</taxon>
        <taxon>Viridiplantae</taxon>
        <taxon>Chlorophyta</taxon>
        <taxon>core chlorophytes</taxon>
        <taxon>Chlorophyceae</taxon>
        <taxon>CS clade</taxon>
        <taxon>Chlamydomonadales</taxon>
        <taxon>Chlamydomonadaceae</taxon>
        <taxon>Chlamydomonas</taxon>
    </lineage>
</organism>
<protein>
    <submittedName>
        <fullName evidence="1">Uncharacterized protein</fullName>
    </submittedName>
</protein>
<evidence type="ECO:0000313" key="2">
    <source>
        <dbReference type="Proteomes" id="UP000232323"/>
    </source>
</evidence>